<dbReference type="RefSeq" id="WP_193996696.1">
    <property type="nucleotide sequence ID" value="NZ_JADEXP010000564.1"/>
</dbReference>
<dbReference type="SUPFAM" id="SSF53474">
    <property type="entry name" value="alpha/beta-Hydrolases"/>
    <property type="match status" value="1"/>
</dbReference>
<dbReference type="Pfam" id="PF02450">
    <property type="entry name" value="LCAT"/>
    <property type="match status" value="1"/>
</dbReference>
<name>A0A929A0D1_LEPEC</name>
<proteinExistence type="predicted"/>
<dbReference type="InterPro" id="IPR003386">
    <property type="entry name" value="LACT/PDAT_acylTrfase"/>
</dbReference>
<accession>A0A929A0D1</accession>
<comment type="caution">
    <text evidence="1">The sequence shown here is derived from an EMBL/GenBank/DDBJ whole genome shotgun (WGS) entry which is preliminary data.</text>
</comment>
<keyword evidence="2" id="KW-1185">Reference proteome</keyword>
<reference evidence="1" key="1">
    <citation type="submission" date="2020-10" db="EMBL/GenBank/DDBJ databases">
        <authorList>
            <person name="Castelo-Branco R."/>
            <person name="Eusebio N."/>
            <person name="Adriana R."/>
            <person name="Vieira A."/>
            <person name="Brugerolle De Fraissinette N."/>
            <person name="Rezende De Castro R."/>
            <person name="Schneider M.P."/>
            <person name="Vasconcelos V."/>
            <person name="Leao P.N."/>
        </authorList>
    </citation>
    <scope>NUCLEOTIDE SEQUENCE</scope>
    <source>
        <strain evidence="1">LEGE 11479</strain>
    </source>
</reference>
<dbReference type="PANTHER" id="PTHR11440">
    <property type="entry name" value="LECITHIN-CHOLESTEROL ACYLTRANSFERASE-RELATED"/>
    <property type="match status" value="1"/>
</dbReference>
<gene>
    <name evidence="1" type="ORF">IQ260_29945</name>
</gene>
<evidence type="ECO:0008006" key="3">
    <source>
        <dbReference type="Google" id="ProtNLM"/>
    </source>
</evidence>
<dbReference type="Proteomes" id="UP000615026">
    <property type="component" value="Unassembled WGS sequence"/>
</dbReference>
<dbReference type="GO" id="GO:0006629">
    <property type="term" value="P:lipid metabolic process"/>
    <property type="evidence" value="ECO:0007669"/>
    <property type="project" value="InterPro"/>
</dbReference>
<dbReference type="InterPro" id="IPR029058">
    <property type="entry name" value="AB_hydrolase_fold"/>
</dbReference>
<dbReference type="Gene3D" id="3.40.50.1820">
    <property type="entry name" value="alpha/beta hydrolase"/>
    <property type="match status" value="1"/>
</dbReference>
<protein>
    <recommendedName>
        <fullName evidence="3">Lecithin:cholesterol acyltransferase</fullName>
    </recommendedName>
</protein>
<dbReference type="AlphaFoldDB" id="A0A929A0D1"/>
<evidence type="ECO:0000313" key="2">
    <source>
        <dbReference type="Proteomes" id="UP000615026"/>
    </source>
</evidence>
<evidence type="ECO:0000313" key="1">
    <source>
        <dbReference type="EMBL" id="MBE9070862.1"/>
    </source>
</evidence>
<dbReference type="EMBL" id="JADEXP010000564">
    <property type="protein sequence ID" value="MBE9070862.1"/>
    <property type="molecule type" value="Genomic_DNA"/>
</dbReference>
<organism evidence="1 2">
    <name type="scientific">Leptolyngbya cf. ectocarpi LEGE 11479</name>
    <dbReference type="NCBI Taxonomy" id="1828722"/>
    <lineage>
        <taxon>Bacteria</taxon>
        <taxon>Bacillati</taxon>
        <taxon>Cyanobacteriota</taxon>
        <taxon>Cyanophyceae</taxon>
        <taxon>Leptolyngbyales</taxon>
        <taxon>Leptolyngbyaceae</taxon>
        <taxon>Leptolyngbya group</taxon>
        <taxon>Leptolyngbya</taxon>
    </lineage>
</organism>
<sequence>MRDIVVLLPGITGSVLQKNGKDLWALSGQAFWEFSSSLSSSLQDLKLEEDDPELDDLGDGIKATRLVQDAHFVPGLVKIDGYTAVAERLKQEFNLVAGKNYFELPYDWRRDNRVAARQLKRLIQQKLPAWQEASGAGKTAKVILIAHSMGGLVARHYLEVLEGWQSCRALVTFGTPYRGSVNALNFLVNGYKKLFVDLTDVMRSFTSVYQLLPIYEMVSVDGAYRRIADLTIDTVDSKKAEHALRFHREIEAAQSMNAKDLQYQNKYLTVPSNSKFKRHQFIQK</sequence>
<dbReference type="GO" id="GO:0008374">
    <property type="term" value="F:O-acyltransferase activity"/>
    <property type="evidence" value="ECO:0007669"/>
    <property type="project" value="InterPro"/>
</dbReference>